<evidence type="ECO:0000259" key="16">
    <source>
        <dbReference type="SMART" id="SM00919"/>
    </source>
</evidence>
<dbReference type="GO" id="GO:0006672">
    <property type="term" value="P:ceramide metabolic process"/>
    <property type="evidence" value="ECO:0007669"/>
    <property type="project" value="InterPro"/>
</dbReference>
<feature type="transmembrane region" description="Helical" evidence="15">
    <location>
        <begin position="77"/>
        <end position="97"/>
    </location>
</feature>
<dbReference type="GO" id="GO:0005739">
    <property type="term" value="C:mitochondrion"/>
    <property type="evidence" value="ECO:0007669"/>
    <property type="project" value="TreeGrafter"/>
</dbReference>
<comment type="similarity">
    <text evidence="4">Belongs to the alkaline ceramidase family.</text>
</comment>
<dbReference type="Pfam" id="PF05875">
    <property type="entry name" value="Ceramidase"/>
    <property type="match status" value="1"/>
</dbReference>
<accession>A0A8H3D666</accession>
<feature type="binding site" evidence="11">
    <location>
        <position position="31"/>
    </location>
    <ligand>
        <name>Ca(2+)</name>
        <dbReference type="ChEBI" id="CHEBI:29108"/>
    </ligand>
</feature>
<dbReference type="Gene3D" id="3.80.10.10">
    <property type="entry name" value="Ribonuclease Inhibitor"/>
    <property type="match status" value="1"/>
</dbReference>
<dbReference type="InterPro" id="IPR008901">
    <property type="entry name" value="ACER"/>
</dbReference>
<evidence type="ECO:0000256" key="4">
    <source>
        <dbReference type="ARBA" id="ARBA00009780"/>
    </source>
</evidence>
<feature type="region of interest" description="Disordered" evidence="14">
    <location>
        <begin position="939"/>
        <end position="1024"/>
    </location>
</feature>
<reference evidence="18" key="1">
    <citation type="submission" date="2021-01" db="EMBL/GenBank/DDBJ databases">
        <authorList>
            <person name="Kaushik A."/>
        </authorList>
    </citation>
    <scope>NUCLEOTIDE SEQUENCE</scope>
    <source>
        <strain evidence="18">AG4-RS23</strain>
    </source>
</reference>
<feature type="transmembrane region" description="Helical" evidence="15">
    <location>
        <begin position="156"/>
        <end position="174"/>
    </location>
</feature>
<dbReference type="SMART" id="SM01274">
    <property type="entry name" value="malic"/>
    <property type="match status" value="1"/>
</dbReference>
<feature type="compositionally biased region" description="Polar residues" evidence="14">
    <location>
        <begin position="777"/>
        <end position="795"/>
    </location>
</feature>
<keyword evidence="6 11" id="KW-0479">Metal-binding</keyword>
<dbReference type="PANTHER" id="PTHR23406:SF34">
    <property type="entry name" value="NAD-DEPENDENT MALIC ENZYME, MITOCHONDRIAL"/>
    <property type="match status" value="1"/>
</dbReference>
<proteinExistence type="inferred from homology"/>
<evidence type="ECO:0000256" key="15">
    <source>
        <dbReference type="SAM" id="Phobius"/>
    </source>
</evidence>
<comment type="cofactor">
    <cofactor evidence="12">
        <name>Zn(2+)</name>
        <dbReference type="ChEBI" id="CHEBI:29105"/>
    </cofactor>
</comment>
<dbReference type="GO" id="GO:0004471">
    <property type="term" value="F:malate dehydrogenase (decarboxylating) (NAD+) activity"/>
    <property type="evidence" value="ECO:0007669"/>
    <property type="project" value="TreeGrafter"/>
</dbReference>
<evidence type="ECO:0000256" key="1">
    <source>
        <dbReference type="ARBA" id="ARBA00001936"/>
    </source>
</evidence>
<protein>
    <recommendedName>
        <fullName evidence="13">Malic enzyme</fullName>
    </recommendedName>
</protein>
<dbReference type="PANTHER" id="PTHR23406">
    <property type="entry name" value="MALIC ENZYME-RELATED"/>
    <property type="match status" value="1"/>
</dbReference>
<feature type="binding site" evidence="12">
    <location>
        <position position="279"/>
    </location>
    <ligand>
        <name>Zn(2+)</name>
        <dbReference type="ChEBI" id="CHEBI:29105"/>
        <note>catalytic</note>
    </ligand>
</feature>
<dbReference type="PRINTS" id="PR00072">
    <property type="entry name" value="MALOXRDTASE"/>
</dbReference>
<dbReference type="GO" id="GO:0006108">
    <property type="term" value="P:malate metabolic process"/>
    <property type="evidence" value="ECO:0007669"/>
    <property type="project" value="TreeGrafter"/>
</dbReference>
<dbReference type="InterPro" id="IPR032675">
    <property type="entry name" value="LRR_dom_sf"/>
</dbReference>
<name>A0A8H3D666_9AGAM</name>
<dbReference type="GO" id="GO:0046872">
    <property type="term" value="F:metal ion binding"/>
    <property type="evidence" value="ECO:0007669"/>
    <property type="project" value="UniProtKB-KW"/>
</dbReference>
<keyword evidence="10 15" id="KW-0472">Membrane</keyword>
<evidence type="ECO:0000256" key="5">
    <source>
        <dbReference type="ARBA" id="ARBA00022692"/>
    </source>
</evidence>
<evidence type="ECO:0000256" key="9">
    <source>
        <dbReference type="ARBA" id="ARBA00023027"/>
    </source>
</evidence>
<dbReference type="GO" id="GO:0016811">
    <property type="term" value="F:hydrolase activity, acting on carbon-nitrogen (but not peptide) bonds, in linear amides"/>
    <property type="evidence" value="ECO:0007669"/>
    <property type="project" value="InterPro"/>
</dbReference>
<organism evidence="18 19">
    <name type="scientific">Rhizoctonia solani</name>
    <dbReference type="NCBI Taxonomy" id="456999"/>
    <lineage>
        <taxon>Eukaryota</taxon>
        <taxon>Fungi</taxon>
        <taxon>Dikarya</taxon>
        <taxon>Basidiomycota</taxon>
        <taxon>Agaricomycotina</taxon>
        <taxon>Agaricomycetes</taxon>
        <taxon>Cantharellales</taxon>
        <taxon>Ceratobasidiaceae</taxon>
        <taxon>Rhizoctonia</taxon>
    </lineage>
</organism>
<feature type="transmembrane region" description="Helical" evidence="15">
    <location>
        <begin position="180"/>
        <end position="198"/>
    </location>
</feature>
<dbReference type="InterPro" id="IPR001891">
    <property type="entry name" value="Malic_OxRdtase"/>
</dbReference>
<feature type="transmembrane region" description="Helical" evidence="15">
    <location>
        <begin position="312"/>
        <end position="333"/>
    </location>
</feature>
<feature type="transmembrane region" description="Helical" evidence="15">
    <location>
        <begin position="48"/>
        <end position="65"/>
    </location>
</feature>
<feature type="transmembrane region" description="Helical" evidence="15">
    <location>
        <begin position="228"/>
        <end position="249"/>
    </location>
</feature>
<evidence type="ECO:0000259" key="17">
    <source>
        <dbReference type="SMART" id="SM01274"/>
    </source>
</evidence>
<evidence type="ECO:0000256" key="14">
    <source>
        <dbReference type="SAM" id="MobiDB-lite"/>
    </source>
</evidence>
<dbReference type="SUPFAM" id="SSF53223">
    <property type="entry name" value="Aminoacid dehydrogenase-like, N-terminal domain"/>
    <property type="match status" value="1"/>
</dbReference>
<dbReference type="NCBIfam" id="NF010052">
    <property type="entry name" value="PRK13529.1"/>
    <property type="match status" value="1"/>
</dbReference>
<dbReference type="GO" id="GO:0051287">
    <property type="term" value="F:NAD binding"/>
    <property type="evidence" value="ECO:0007669"/>
    <property type="project" value="InterPro"/>
</dbReference>
<evidence type="ECO:0000256" key="10">
    <source>
        <dbReference type="ARBA" id="ARBA00023136"/>
    </source>
</evidence>
<evidence type="ECO:0000256" key="11">
    <source>
        <dbReference type="PIRSR" id="PIRSR608901-1"/>
    </source>
</evidence>
<feature type="compositionally biased region" description="Acidic residues" evidence="14">
    <location>
        <begin position="740"/>
        <end position="759"/>
    </location>
</feature>
<feature type="binding site" evidence="12">
    <location>
        <position position="95"/>
    </location>
    <ligand>
        <name>Zn(2+)</name>
        <dbReference type="ChEBI" id="CHEBI:29105"/>
        <note>catalytic</note>
    </ligand>
</feature>
<dbReference type="InterPro" id="IPR015884">
    <property type="entry name" value="Malic_enzyme_CS"/>
</dbReference>
<keyword evidence="11" id="KW-0106">Calcium</keyword>
<feature type="domain" description="Malic enzyme N-terminal" evidence="17">
    <location>
        <begin position="1142"/>
        <end position="1320"/>
    </location>
</feature>
<dbReference type="PROSITE" id="PS00331">
    <property type="entry name" value="MALIC_ENZYMES"/>
    <property type="match status" value="1"/>
</dbReference>
<feature type="transmembrane region" description="Helical" evidence="15">
    <location>
        <begin position="280"/>
        <end position="300"/>
    </location>
</feature>
<evidence type="ECO:0000313" key="18">
    <source>
        <dbReference type="EMBL" id="CAE6516442.1"/>
    </source>
</evidence>
<dbReference type="EMBL" id="CAJMWY010004056">
    <property type="protein sequence ID" value="CAE6516442.1"/>
    <property type="molecule type" value="Genomic_DNA"/>
</dbReference>
<feature type="binding site" evidence="11">
    <location>
        <position position="29"/>
    </location>
    <ligand>
        <name>Ca(2+)</name>
        <dbReference type="ChEBI" id="CHEBI:29108"/>
    </ligand>
</feature>
<dbReference type="SUPFAM" id="SSF52047">
    <property type="entry name" value="RNI-like"/>
    <property type="match status" value="1"/>
</dbReference>
<dbReference type="Proteomes" id="UP000663861">
    <property type="component" value="Unassembled WGS sequence"/>
</dbReference>
<dbReference type="SMART" id="SM00919">
    <property type="entry name" value="Malic_M"/>
    <property type="match status" value="1"/>
</dbReference>
<feature type="region of interest" description="Disordered" evidence="14">
    <location>
        <begin position="725"/>
        <end position="807"/>
    </location>
</feature>
<gene>
    <name evidence="18" type="ORF">RDB_LOCUS147339</name>
</gene>
<comment type="subcellular location">
    <subcellularLocation>
        <location evidence="2">Membrane</location>
        <topology evidence="2">Multi-pass membrane protein</topology>
    </subcellularLocation>
</comment>
<feature type="binding site" evidence="12">
    <location>
        <position position="283"/>
    </location>
    <ligand>
        <name>Zn(2+)</name>
        <dbReference type="ChEBI" id="CHEBI:29105"/>
        <note>catalytic</note>
    </ligand>
</feature>
<keyword evidence="5 15" id="KW-0812">Transmembrane</keyword>
<dbReference type="SUPFAM" id="SSF51735">
    <property type="entry name" value="NAD(P)-binding Rossmann-fold domains"/>
    <property type="match status" value="1"/>
</dbReference>
<evidence type="ECO:0000256" key="8">
    <source>
        <dbReference type="ARBA" id="ARBA00022989"/>
    </source>
</evidence>
<dbReference type="InterPro" id="IPR036291">
    <property type="entry name" value="NAD(P)-bd_dom_sf"/>
</dbReference>
<feature type="binding site" evidence="11">
    <location>
        <position position="26"/>
    </location>
    <ligand>
        <name>Ca(2+)</name>
        <dbReference type="ChEBI" id="CHEBI:29108"/>
    </ligand>
</feature>
<sequence length="1630" mass="181063">MIQPAPVHRDGQLTSGFWGNHTSTIDWCENNYVHTQFIAETYNTLSNIPFVILAVVGAATVLRPNGELRPLPHARRFMLMHALLALVGTGSFVFHATLKWKAQVMFDEMPMLLVTCAALYSIRMPLKPQALGSRNNNPIDDGEQDPNFWLRLRWQIGTPLFALGTCAIYLYYPIPLLHQFTFAGLMCINALVVFGLLAHPNLKIPLPSQPSKSISLVEKSNAETAGKVAFRTLGSGLLIFNTGFAIWIADNLFCDSLGVVREWAAGSDAGLIGLLTQGHAWWHLLTGLGANWLIVGLTYLRLAVSDPLAFEVAHYWGFAVVGGGPAGAEWAGVTRPSHPTFMAASDDIYFDYYSSESLSSKWDFAPPYPTHRIQIIPPNAINIRSSSVGGPPAYDPSSMTHTQQKLFRQKLLYVAPLSYYALRTLRPWCFGIDGGDETLSSWVSVSTVEGEERVNLGEIIAPWAKGDISLLDPATWVFLIQLYNGLPEHYSRYKLALNDPYLPMLSSIPSTPKFSLITVLDLSSCDDLHDSNISQLKVLTSLCVLDTSCTHLTDQAIRNLASTLLLQKPGPLRLQSWSLRNCSGVTDRSIESLGYFPMLCLLDLRGTLVEPRRQLYGQLGWDRNIKSSREHFDFFWPQPQSNIPVLIQDMNNAAYSTGTEGHQPKSQGKESKCELQKPWIVHIDRQYPSGWGLHRKPYWKSTPSNNRLPWYSCDYSDDSSEDVLEPDHLFIDGDGFYGDSDSDEISETEEADLSPEEFDPSSPLQPTSSIFGDDETSTPSRTEAASMVSGRNDTVPSGAFGGSTGETQFHSLSIVPTTASQPPPPDLNQLAAELIAHELVGTAPGVPHFYDARAQAGLAPPKARKRRKRYSSASSESYDSDEEREKVENMEAEIRRRQLESVSAKDWQLMLLREPPEWVAAETLMATVRARKQQRTQNVLTQPALSSAKKRKVDESEVAARWARMKASNKPPSKADSQPVTSQHMNATRATNSHTHSLNIQTPAPTQGERAPTRRTTLGRAPRPPAYDHLLLLPTSTVMDKILEKFNKFIEEFQHPIENWHLIHPEKAHTVFHVALQGEALLNNPKWNKGLAFTAEERKAFGLNGRLPSSVQTLDKQCQRAYQQFSSRESAVLKNSFLQSLKQQNWVLYYSLLARHLKEMMPIIYTPTEAEAIANYSHLFRRSEGLFLTYSDEADMERAYLDQTHHRQIDLIVVSDAEAILGIGDQGVGISTAKATVYSLIGGIDPSQALSVTLDVGTDNKDLLDDELYVGWQHKRVRGEDYDRFVDKFVQLVRKHNPHALLHFEDFGVTNAQRLLEKYRDKHAVFNDDVQGTGAVTLACLMAAVGVTKSKLSDQRIVVFGAGTAGLGITSQIRDAMVTIDKIPRDEANKKFYLIDKEGLIRPSVKGGVRHGLEEFARSDEEWSEVSTTSRIELLDVVKKVKPTVLIGCSTKAGAFTEEVVREMGKHVDRPIIFPLSNPSQLVEVDPKDANAWTEGRALLATGSPFPPTKNPNGKEYIIAECNNALIYPGLGLGAIVSKSRSMTDTMLLAGTQSLASLAPALKDPDQALLPDFQDARRANFEVAVAVAEQAIDEGSAGVKWKKSEVREKVKAIQWEPVYGTYKHDPKGET</sequence>
<evidence type="ECO:0000256" key="2">
    <source>
        <dbReference type="ARBA" id="ARBA00004141"/>
    </source>
</evidence>
<dbReference type="GO" id="GO:0016020">
    <property type="term" value="C:membrane"/>
    <property type="evidence" value="ECO:0007669"/>
    <property type="project" value="UniProtKB-SubCell"/>
</dbReference>
<dbReference type="Gene3D" id="3.40.50.10380">
    <property type="entry name" value="Malic enzyme, N-terminal domain"/>
    <property type="match status" value="1"/>
</dbReference>
<evidence type="ECO:0000256" key="6">
    <source>
        <dbReference type="ARBA" id="ARBA00022723"/>
    </source>
</evidence>
<feature type="compositionally biased region" description="Polar residues" evidence="14">
    <location>
        <begin position="975"/>
        <end position="1005"/>
    </location>
</feature>
<dbReference type="InterPro" id="IPR012301">
    <property type="entry name" value="Malic_N_dom"/>
</dbReference>
<feature type="domain" description="Malic enzyme NAD-binding" evidence="16">
    <location>
        <begin position="1330"/>
        <end position="1592"/>
    </location>
</feature>
<evidence type="ECO:0000256" key="13">
    <source>
        <dbReference type="RuleBase" id="RU003426"/>
    </source>
</evidence>
<evidence type="ECO:0000313" key="19">
    <source>
        <dbReference type="Proteomes" id="UP000663861"/>
    </source>
</evidence>
<comment type="caution">
    <text evidence="18">The sequence shown here is derived from an EMBL/GenBank/DDBJ whole genome shotgun (WGS) entry which is preliminary data.</text>
</comment>
<keyword evidence="9" id="KW-0520">NAD</keyword>
<comment type="similarity">
    <text evidence="3 13">Belongs to the malic enzymes family.</text>
</comment>
<feature type="binding site" evidence="11">
    <location>
        <position position="40"/>
    </location>
    <ligand>
        <name>Ca(2+)</name>
        <dbReference type="ChEBI" id="CHEBI:29108"/>
    </ligand>
</feature>
<evidence type="ECO:0000256" key="7">
    <source>
        <dbReference type="ARBA" id="ARBA00022801"/>
    </source>
</evidence>
<evidence type="ECO:0000256" key="12">
    <source>
        <dbReference type="PIRSR" id="PIRSR608901-2"/>
    </source>
</evidence>
<keyword evidence="13" id="KW-0560">Oxidoreductase</keyword>
<dbReference type="InterPro" id="IPR046346">
    <property type="entry name" value="Aminoacid_DH-like_N_sf"/>
</dbReference>
<feature type="binding site" evidence="11">
    <location>
        <position position="27"/>
    </location>
    <ligand>
        <name>Ca(2+)</name>
        <dbReference type="ChEBI" id="CHEBI:29108"/>
    </ligand>
</feature>
<evidence type="ECO:0000256" key="3">
    <source>
        <dbReference type="ARBA" id="ARBA00008785"/>
    </source>
</evidence>
<dbReference type="InterPro" id="IPR037062">
    <property type="entry name" value="Malic_N_dom_sf"/>
</dbReference>
<comment type="cofactor">
    <cofactor evidence="1">
        <name>Mn(2+)</name>
        <dbReference type="ChEBI" id="CHEBI:29035"/>
    </cofactor>
</comment>
<dbReference type="Pfam" id="PF03949">
    <property type="entry name" value="Malic_M"/>
    <property type="match status" value="1"/>
</dbReference>
<keyword evidence="8 15" id="KW-1133">Transmembrane helix</keyword>
<dbReference type="Pfam" id="PF00390">
    <property type="entry name" value="malic"/>
    <property type="match status" value="1"/>
</dbReference>
<dbReference type="Gene3D" id="3.40.50.720">
    <property type="entry name" value="NAD(P)-binding Rossmann-like Domain"/>
    <property type="match status" value="1"/>
</dbReference>
<dbReference type="CDD" id="cd05312">
    <property type="entry name" value="NAD_bind_1_malic_enz"/>
    <property type="match status" value="1"/>
</dbReference>
<keyword evidence="12" id="KW-0862">Zinc</keyword>
<feature type="region of interest" description="Disordered" evidence="14">
    <location>
        <begin position="857"/>
        <end position="887"/>
    </location>
</feature>
<dbReference type="InterPro" id="IPR012302">
    <property type="entry name" value="Malic_NAD-bd"/>
</dbReference>
<keyword evidence="7" id="KW-0378">Hydrolase</keyword>
<dbReference type="GO" id="GO:0005829">
    <property type="term" value="C:cytosol"/>
    <property type="evidence" value="ECO:0007669"/>
    <property type="project" value="TreeGrafter"/>
</dbReference>